<dbReference type="EMBL" id="JABSTQ010010631">
    <property type="protein sequence ID" value="KAG0419386.1"/>
    <property type="molecule type" value="Genomic_DNA"/>
</dbReference>
<comment type="caution">
    <text evidence="1">The sequence shown here is derived from an EMBL/GenBank/DDBJ whole genome shotgun (WGS) entry which is preliminary data.</text>
</comment>
<accession>A0AC60PGH3</accession>
<keyword evidence="2" id="KW-1185">Reference proteome</keyword>
<evidence type="ECO:0000313" key="2">
    <source>
        <dbReference type="Proteomes" id="UP000805193"/>
    </source>
</evidence>
<protein>
    <submittedName>
        <fullName evidence="1">Uncharacterized protein</fullName>
    </submittedName>
</protein>
<name>A0AC60PGH3_IXOPE</name>
<reference evidence="1 2" key="1">
    <citation type="journal article" date="2020" name="Cell">
        <title>Large-Scale Comparative Analyses of Tick Genomes Elucidate Their Genetic Diversity and Vector Capacities.</title>
        <authorList>
            <consortium name="Tick Genome and Microbiome Consortium (TIGMIC)"/>
            <person name="Jia N."/>
            <person name="Wang J."/>
            <person name="Shi W."/>
            <person name="Du L."/>
            <person name="Sun Y."/>
            <person name="Zhan W."/>
            <person name="Jiang J.F."/>
            <person name="Wang Q."/>
            <person name="Zhang B."/>
            <person name="Ji P."/>
            <person name="Bell-Sakyi L."/>
            <person name="Cui X.M."/>
            <person name="Yuan T.T."/>
            <person name="Jiang B.G."/>
            <person name="Yang W.F."/>
            <person name="Lam T.T."/>
            <person name="Chang Q.C."/>
            <person name="Ding S.J."/>
            <person name="Wang X.J."/>
            <person name="Zhu J.G."/>
            <person name="Ruan X.D."/>
            <person name="Zhao L."/>
            <person name="Wei J.T."/>
            <person name="Ye R.Z."/>
            <person name="Que T.C."/>
            <person name="Du C.H."/>
            <person name="Zhou Y.H."/>
            <person name="Cheng J.X."/>
            <person name="Dai P.F."/>
            <person name="Guo W.B."/>
            <person name="Han X.H."/>
            <person name="Huang E.J."/>
            <person name="Li L.F."/>
            <person name="Wei W."/>
            <person name="Gao Y.C."/>
            <person name="Liu J.Z."/>
            <person name="Shao H.Z."/>
            <person name="Wang X."/>
            <person name="Wang C.C."/>
            <person name="Yang T.C."/>
            <person name="Huo Q.B."/>
            <person name="Li W."/>
            <person name="Chen H.Y."/>
            <person name="Chen S.E."/>
            <person name="Zhou L.G."/>
            <person name="Ni X.B."/>
            <person name="Tian J.H."/>
            <person name="Sheng Y."/>
            <person name="Liu T."/>
            <person name="Pan Y.S."/>
            <person name="Xia L.Y."/>
            <person name="Li J."/>
            <person name="Zhao F."/>
            <person name="Cao W.C."/>
        </authorList>
    </citation>
    <scope>NUCLEOTIDE SEQUENCE [LARGE SCALE GENOMIC DNA]</scope>
    <source>
        <strain evidence="1">Iper-2018</strain>
    </source>
</reference>
<dbReference type="Proteomes" id="UP000805193">
    <property type="component" value="Unassembled WGS sequence"/>
</dbReference>
<evidence type="ECO:0000313" key="1">
    <source>
        <dbReference type="EMBL" id="KAG0419386.1"/>
    </source>
</evidence>
<gene>
    <name evidence="1" type="ORF">HPB47_004151</name>
</gene>
<proteinExistence type="predicted"/>
<sequence length="147" mass="16421">MRTPQSYNIGGQQQFCLPKQRRVHAKTGGAGQQSRRRTHEDRPVSELSIELLKRVLPAESAERVSTEDVLCVNCFKRFQSDIEELQREQKTPSSTSSSPSLPPADTSFNDEESLLQGVTETIDAAERVHLEKLKDGEDQLSNEPAAN</sequence>
<organism evidence="1 2">
    <name type="scientific">Ixodes persulcatus</name>
    <name type="common">Taiga tick</name>
    <dbReference type="NCBI Taxonomy" id="34615"/>
    <lineage>
        <taxon>Eukaryota</taxon>
        <taxon>Metazoa</taxon>
        <taxon>Ecdysozoa</taxon>
        <taxon>Arthropoda</taxon>
        <taxon>Chelicerata</taxon>
        <taxon>Arachnida</taxon>
        <taxon>Acari</taxon>
        <taxon>Parasitiformes</taxon>
        <taxon>Ixodida</taxon>
        <taxon>Ixodoidea</taxon>
        <taxon>Ixodidae</taxon>
        <taxon>Ixodinae</taxon>
        <taxon>Ixodes</taxon>
    </lineage>
</organism>